<dbReference type="Proteomes" id="UP001314262">
    <property type="component" value="Unassembled WGS sequence"/>
</dbReference>
<reference evidence="1 3" key="2">
    <citation type="submission" date="2023-10" db="EMBL/GenBank/DDBJ databases">
        <authorList>
            <person name="Botero Cardona J."/>
        </authorList>
    </citation>
    <scope>NUCLEOTIDE SEQUENCE [LARGE SCALE GENOMIC DNA]</scope>
    <source>
        <strain evidence="1 3">R-53137</strain>
    </source>
</reference>
<dbReference type="STRING" id="709323.GCA_001047135_00242"/>
<gene>
    <name evidence="2" type="primary">asp1</name>
    <name evidence="2" type="ORF">FTRO_0012440</name>
    <name evidence="1" type="ORF">R53137_KAKDMLNK_00287</name>
</gene>
<proteinExistence type="predicted"/>
<evidence type="ECO:0000313" key="3">
    <source>
        <dbReference type="Proteomes" id="UP001314262"/>
    </source>
</evidence>
<dbReference type="EMBL" id="CAUZLT010000001">
    <property type="protein sequence ID" value="CAK1229610.1"/>
    <property type="molecule type" value="Genomic_DNA"/>
</dbReference>
<dbReference type="InterPro" id="IPR022372">
    <property type="entry name" value="Accessory_SS_Asp1"/>
</dbReference>
<protein>
    <submittedName>
        <fullName evidence="2">Accessory Sec system protein Asp1</fullName>
    </submittedName>
</protein>
<dbReference type="Proteomes" id="UP000064514">
    <property type="component" value="Unassembled WGS sequence"/>
</dbReference>
<reference evidence="2" key="1">
    <citation type="journal article" date="2015" name="BMC Genomics">
        <title>Comparative genomics of Fructobacillus spp. and Leuconostoc spp. reveals niche-specific evolution of Fructobacillus spp.</title>
        <authorList>
            <person name="Endo A."/>
            <person name="Tanizawa Y."/>
            <person name="Tanaka N."/>
            <person name="Maeno S."/>
            <person name="Kumar H."/>
            <person name="Shiwa Y."/>
            <person name="Okada S."/>
            <person name="Yoshikawa H."/>
            <person name="Dicks L."/>
            <person name="Nakagawa J."/>
            <person name="Arita M."/>
        </authorList>
    </citation>
    <scope>NUCLEOTIDE SEQUENCE [LARGE SCALE GENOMIC DNA]</scope>
    <source>
        <strain evidence="2">F214-1</strain>
    </source>
</reference>
<dbReference type="RefSeq" id="WP_059393210.1">
    <property type="nucleotide sequence ID" value="NZ_BOJU01000002.1"/>
</dbReference>
<dbReference type="EMBL" id="DF968078">
    <property type="protein sequence ID" value="GAP03697.1"/>
    <property type="molecule type" value="Genomic_DNA"/>
</dbReference>
<name>A0A3F3H0Q4_9LACO</name>
<dbReference type="Pfam" id="PF16993">
    <property type="entry name" value="Asp1"/>
    <property type="match status" value="1"/>
</dbReference>
<dbReference type="GO" id="GO:0015031">
    <property type="term" value="P:protein transport"/>
    <property type="evidence" value="ECO:0007669"/>
    <property type="project" value="InterPro"/>
</dbReference>
<evidence type="ECO:0000313" key="2">
    <source>
        <dbReference type="EMBL" id="GAP03697.1"/>
    </source>
</evidence>
<keyword evidence="3" id="KW-1185">Reference proteome</keyword>
<dbReference type="AlphaFoldDB" id="A0A3F3H0Q4"/>
<evidence type="ECO:0000313" key="1">
    <source>
        <dbReference type="EMBL" id="CAK1229610.1"/>
    </source>
</evidence>
<organism evidence="2">
    <name type="scientific">Fructobacillus tropaeoli</name>
    <dbReference type="NCBI Taxonomy" id="709323"/>
    <lineage>
        <taxon>Bacteria</taxon>
        <taxon>Bacillati</taxon>
        <taxon>Bacillota</taxon>
        <taxon>Bacilli</taxon>
        <taxon>Lactobacillales</taxon>
        <taxon>Lactobacillaceae</taxon>
        <taxon>Fructobacillus</taxon>
    </lineage>
</organism>
<sequence>MNISLLPTWQENSNSKNEVDSSLALTKLFLRAEDQVTVIFANYLPRLRTWLGQAQIEAIQYWSAYDELQQVTQKDRQPLDLTDFTWPKNAEFVRMYDRIVVLVDLAHYATIYFTYPKADLIDRIDLLQNGQVAQQLTIDDRGFVSRVLTYQEESLKTIDYLSQSGAVVATENCQTGQVQALLPDGSEQTFAEMGALIEHLVVLHIQSLSDQTLLVEPSVKNLAIAQQIQGDKRVLVLDYPFYGAEISQELGPNDLLSFQTVTGQVPLSSAFNLAHQPIVLGPFAVDLATKNAVPKKHFVCYWRLGSLSVDYANHIFTTLFDLAIEHEDLVIIVENDMWQVGFQQLLTEKLGQLAQSQTLPFERLETLPAQFVLLDWQAPKKRQEYLQTASVVIDLADEVDLSLQAQALAHGLPSLTKTQTAYQAPEMKHIQSVSDIVTSLNWLFDQQNWQEVQDSLIKVQSDYASDALAAKWRLELR</sequence>
<accession>A0A3F3H0Q4</accession>